<accession>A0A1S3YY61</accession>
<organism evidence="1">
    <name type="scientific">Nicotiana tabacum</name>
    <name type="common">Common tobacco</name>
    <dbReference type="NCBI Taxonomy" id="4097"/>
    <lineage>
        <taxon>Eukaryota</taxon>
        <taxon>Viridiplantae</taxon>
        <taxon>Streptophyta</taxon>
        <taxon>Embryophyta</taxon>
        <taxon>Tracheophyta</taxon>
        <taxon>Spermatophyta</taxon>
        <taxon>Magnoliopsida</taxon>
        <taxon>eudicotyledons</taxon>
        <taxon>Gunneridae</taxon>
        <taxon>Pentapetalae</taxon>
        <taxon>asterids</taxon>
        <taxon>lamiids</taxon>
        <taxon>Solanales</taxon>
        <taxon>Solanaceae</taxon>
        <taxon>Nicotianoideae</taxon>
        <taxon>Nicotianeae</taxon>
        <taxon>Nicotiana</taxon>
    </lineage>
</organism>
<dbReference type="PANTHER" id="PTHR11439:SF466">
    <property type="entry name" value="CCHC-TYPE DOMAIN-CONTAINING PROTEIN"/>
    <property type="match status" value="1"/>
</dbReference>
<name>A0A1S3YY61_TOBAC</name>
<reference evidence="1" key="1">
    <citation type="submission" date="2025-08" db="UniProtKB">
        <authorList>
            <consortium name="RefSeq"/>
        </authorList>
    </citation>
    <scope>IDENTIFICATION</scope>
</reference>
<dbReference type="PaxDb" id="4097-A0A1S3YY61"/>
<dbReference type="RefSeq" id="XP_016456782.1">
    <property type="nucleotide sequence ID" value="XM_016601296.1"/>
</dbReference>
<dbReference type="KEGG" id="nta:107780721"/>
<sequence>MELNHKPTTVDYDNHVGNTEDKQLEDAEKYQKLIGKLFYLTITRPDISFGVQVLSQFMQNHKQSHLDAALRVVRYIKVSPGLDLLLKKGEPNNLTMFCDSDWAACPNTRRSTTEYIVKPGDSPLSWKSKKQQTISRSSVEAEYRSTVAAVVVTIWMRTKHIEIDCHFVRERIKTRLITTEYVSTKQQLADLMIKGLGAAQHHLLLSKLGVLDVFHSPT</sequence>
<dbReference type="AlphaFoldDB" id="A0A1S3YY61"/>
<proteinExistence type="predicted"/>
<protein>
    <submittedName>
        <fullName evidence="1">Uncharacterized mitochondrial protein AtMg00810-like</fullName>
    </submittedName>
</protein>
<dbReference type="PANTHER" id="PTHR11439">
    <property type="entry name" value="GAG-POL-RELATED RETROTRANSPOSON"/>
    <property type="match status" value="1"/>
</dbReference>
<dbReference type="STRING" id="4097.A0A1S3YY61"/>
<gene>
    <name evidence="1" type="primary">LOC107780721</name>
</gene>
<dbReference type="OrthoDB" id="1733685at2759"/>
<dbReference type="CDD" id="cd09272">
    <property type="entry name" value="RNase_HI_RT_Ty1"/>
    <property type="match status" value="1"/>
</dbReference>
<evidence type="ECO:0000313" key="1">
    <source>
        <dbReference type="RefSeq" id="XP_016456782.1"/>
    </source>
</evidence>